<protein>
    <recommendedName>
        <fullName evidence="1">Beta-lactamase-related domain-containing protein</fullName>
    </recommendedName>
</protein>
<dbReference type="SUPFAM" id="SSF56601">
    <property type="entry name" value="beta-lactamase/transpeptidase-like"/>
    <property type="match status" value="1"/>
</dbReference>
<evidence type="ECO:0000259" key="1">
    <source>
        <dbReference type="Pfam" id="PF00144"/>
    </source>
</evidence>
<dbReference type="STRING" id="1314751.GCA_001591425_03319"/>
<dbReference type="InterPro" id="IPR012338">
    <property type="entry name" value="Beta-lactam/transpept-like"/>
</dbReference>
<keyword evidence="3" id="KW-1185">Reference proteome</keyword>
<feature type="domain" description="Beta-lactamase-related" evidence="1">
    <location>
        <begin position="45"/>
        <end position="318"/>
    </location>
</feature>
<dbReference type="KEGG" id="bcoh:BC6307_15675"/>
<dbReference type="PANTHER" id="PTHR43283">
    <property type="entry name" value="BETA-LACTAMASE-RELATED"/>
    <property type="match status" value="1"/>
</dbReference>
<dbReference type="InterPro" id="IPR001466">
    <property type="entry name" value="Beta-lactam-related"/>
</dbReference>
<accession>A0A223KT38</accession>
<dbReference type="InterPro" id="IPR050789">
    <property type="entry name" value="Diverse_Enzym_Activities"/>
</dbReference>
<evidence type="ECO:0000313" key="2">
    <source>
        <dbReference type="EMBL" id="AST92629.1"/>
    </source>
</evidence>
<proteinExistence type="predicted"/>
<reference evidence="2 3" key="1">
    <citation type="submission" date="2016-12" db="EMBL/GenBank/DDBJ databases">
        <title>The whole genome sequencing and assembly of Bacillus cohnii DSM 6307T strain.</title>
        <authorList>
            <person name="Lee Y.-J."/>
            <person name="Yi H."/>
            <person name="Bahn Y.-S."/>
            <person name="Kim J.F."/>
            <person name="Lee D.-W."/>
        </authorList>
    </citation>
    <scope>NUCLEOTIDE SEQUENCE [LARGE SCALE GENOMIC DNA]</scope>
    <source>
        <strain evidence="2 3">DSM 6307</strain>
    </source>
</reference>
<dbReference type="Proteomes" id="UP000215224">
    <property type="component" value="Chromosome"/>
</dbReference>
<name>A0A223KT38_9BACI</name>
<gene>
    <name evidence="2" type="ORF">BC6307_15675</name>
</gene>
<evidence type="ECO:0000313" key="3">
    <source>
        <dbReference type="Proteomes" id="UP000215224"/>
    </source>
</evidence>
<dbReference type="AlphaFoldDB" id="A0A223KT38"/>
<organism evidence="2 3">
    <name type="scientific">Sutcliffiella cohnii</name>
    <dbReference type="NCBI Taxonomy" id="33932"/>
    <lineage>
        <taxon>Bacteria</taxon>
        <taxon>Bacillati</taxon>
        <taxon>Bacillota</taxon>
        <taxon>Bacilli</taxon>
        <taxon>Bacillales</taxon>
        <taxon>Bacillaceae</taxon>
        <taxon>Sutcliffiella</taxon>
    </lineage>
</organism>
<sequence>MKNTILFLFFFICLVAGAYLYFINQPSNQELLYKELESKDGVQTMLIIKNGEIIEDHAFRNLPLEPHSNDSFYQINSITKSIVSILIGIAIEEGFIESVEQSIEEYIPEIRDYENYDHLKKITIHDVLTMRTGLQWEVINESTYRSFSDRIPYVLNQPVETDPGTRFSYNSGTSYLLSVIIGKSTGKDALTYAEEKLFKPLNITKYRWGENDKEGNPNGGRGMYLQPYDLAKIGTLMLHEGVWEGKQIVPSNWVKESTRTQLELITGISEGYGYKWYTASHNNISYYLANGAYGQRLYVIPELKIVAVFTASIDDSKDPIYEKAVKRYIIDGLGSGNYYE</sequence>
<dbReference type="Gene3D" id="3.40.710.10">
    <property type="entry name" value="DD-peptidase/beta-lactamase superfamily"/>
    <property type="match status" value="1"/>
</dbReference>
<dbReference type="Pfam" id="PF00144">
    <property type="entry name" value="Beta-lactamase"/>
    <property type="match status" value="1"/>
</dbReference>
<dbReference type="RefSeq" id="WP_066418635.1">
    <property type="nucleotide sequence ID" value="NZ_CP018866.1"/>
</dbReference>
<dbReference type="EMBL" id="CP018866">
    <property type="protein sequence ID" value="AST92629.1"/>
    <property type="molecule type" value="Genomic_DNA"/>
</dbReference>
<dbReference type="PANTHER" id="PTHR43283:SF7">
    <property type="entry name" value="BETA-LACTAMASE-RELATED DOMAIN-CONTAINING PROTEIN"/>
    <property type="match status" value="1"/>
</dbReference>